<gene>
    <name evidence="1" type="ORF">ACFFJ8_25000</name>
</gene>
<evidence type="ECO:0000313" key="1">
    <source>
        <dbReference type="EMBL" id="MFC0394604.1"/>
    </source>
</evidence>
<evidence type="ECO:0008006" key="3">
    <source>
        <dbReference type="Google" id="ProtNLM"/>
    </source>
</evidence>
<protein>
    <recommendedName>
        <fullName evidence="3">Beta-galactosidase trimerisation domain-containing protein</fullName>
    </recommendedName>
</protein>
<dbReference type="RefSeq" id="WP_204815788.1">
    <property type="nucleotide sequence ID" value="NZ_JANHOF010000001.1"/>
</dbReference>
<organism evidence="1 2">
    <name type="scientific">Paenibacillus mendelii</name>
    <dbReference type="NCBI Taxonomy" id="206163"/>
    <lineage>
        <taxon>Bacteria</taxon>
        <taxon>Bacillati</taxon>
        <taxon>Bacillota</taxon>
        <taxon>Bacilli</taxon>
        <taxon>Bacillales</taxon>
        <taxon>Paenibacillaceae</taxon>
        <taxon>Paenibacillus</taxon>
    </lineage>
</organism>
<proteinExistence type="predicted"/>
<comment type="caution">
    <text evidence="1">The sequence shown here is derived from an EMBL/GenBank/DDBJ whole genome shotgun (WGS) entry which is preliminary data.</text>
</comment>
<evidence type="ECO:0000313" key="2">
    <source>
        <dbReference type="Proteomes" id="UP001589818"/>
    </source>
</evidence>
<accession>A0ABV6JGN3</accession>
<reference evidence="1 2" key="1">
    <citation type="submission" date="2024-09" db="EMBL/GenBank/DDBJ databases">
        <authorList>
            <person name="Sun Q."/>
            <person name="Mori K."/>
        </authorList>
    </citation>
    <scope>NUCLEOTIDE SEQUENCE [LARGE SCALE GENOMIC DNA]</scope>
    <source>
        <strain evidence="1 2">CCM 4839</strain>
    </source>
</reference>
<dbReference type="EMBL" id="JBHLVF010000041">
    <property type="protein sequence ID" value="MFC0394604.1"/>
    <property type="molecule type" value="Genomic_DNA"/>
</dbReference>
<dbReference type="Proteomes" id="UP001589818">
    <property type="component" value="Unassembled WGS sequence"/>
</dbReference>
<sequence>MGNGTGRSLTGYVYEDEYRREANAEGRNYWYRYVEELFDELGLRAAKLSRGNLLDNDILAGLTFIVIGDIRLSAHEKECLQHWMAGGGVLIGFATREAEALFGIVNHGTMKQPDDEFTISGFCRFAANVPEELNPLYDFKGASLPIFSDLELVKPVGGELADSTILMDSKGQETEYSAVVHRQVGLGESCYFAFDLPQTIWVIHQGRPVVADLDGDGYFRSSDNIVLGRSLDLELPYADYWLQVLEQALIKIPQPFIHQLPPQPDGAVPDMVLHYGGDDECQPGIQVKASDYMKDKGLPYHINLMPDKNGNFAINTAEYDEIVNKNGHDLSLHFDFVKPLAPFTEAELQEQAEQYVAAFGIMPIATVNHWTMATGWAEMARWASALGMKGDNSRVHVFSPPANPINLLGFGFGSAYPHFVYDDFEHDNIRIPYVYIPINLFEPRIYDETRQEDVNRIHAALDRAAYFGWTLNVFIHPVYIADEAGSVNCLPAIEEILQYARKKGYSIRHLSTNGICQWWFDRSQTALEIAEWKPALNGEEGASSIRFTVETDCPEGVLVKLPLPGKAKAASYEVRGLLHSNNVLRWQNGRLWTICHIPMGKQDVTVKFD</sequence>
<name>A0ABV6JGN3_9BACL</name>
<keyword evidence="2" id="KW-1185">Reference proteome</keyword>